<dbReference type="PANTHER" id="PTHR48106:SF18">
    <property type="entry name" value="QUINONE OXIDOREDUCTASE PIG3"/>
    <property type="match status" value="1"/>
</dbReference>
<accession>T0PIP7</accession>
<dbReference type="CDD" id="cd08291">
    <property type="entry name" value="ETR_like_1"/>
    <property type="match status" value="1"/>
</dbReference>
<dbReference type="GeneID" id="19957588"/>
<dbReference type="SMART" id="SM00829">
    <property type="entry name" value="PKS_ER"/>
    <property type="match status" value="1"/>
</dbReference>
<protein>
    <recommendedName>
        <fullName evidence="3">Enoyl reductase (ER) domain-containing protein</fullName>
    </recommendedName>
</protein>
<sequence length="339" mass="35857">MTTIPTTMRALMLVERVKDFAQPNLAACFEVQQIPVPTPAATEVLVKVAASPINPSNFSQLQGYYGNFGSIPLPQVTGVEGSGVVVAAGANAQHLLGKRIGTIVDPAGMWAEYVVVPAHSCIELPEDASFEDGASCFINPLTVVAFVEIAVKRNVKAIVHTAGASALGKMLVRHAKEHNIAVIAVVRRQEHVDTLRAMGAEHIVNTAHADWTQALEKLTTELGATIGFDAIGGATSGAVLSAMPTNSELFVYGALSGEGASGVSPRDLIFLNKTLNGFWVEQYLVERGAGVAEMMAKVAKGLTTTFKTNVRIAYPLEEAAAALLDYAGNMSNDKVIFKP</sequence>
<dbReference type="PANTHER" id="PTHR48106">
    <property type="entry name" value="QUINONE OXIDOREDUCTASE PIG3-RELATED"/>
    <property type="match status" value="1"/>
</dbReference>
<dbReference type="Pfam" id="PF08240">
    <property type="entry name" value="ADH_N"/>
    <property type="match status" value="1"/>
</dbReference>
<dbReference type="Gene3D" id="3.90.180.10">
    <property type="entry name" value="Medium-chain alcohol dehydrogenases, catalytic domain"/>
    <property type="match status" value="1"/>
</dbReference>
<dbReference type="VEuPathDB" id="FungiDB:SDRG_16861"/>
<dbReference type="InterPro" id="IPR013154">
    <property type="entry name" value="ADH-like_N"/>
</dbReference>
<dbReference type="EMBL" id="JH767289">
    <property type="protein sequence ID" value="EQC25254.1"/>
    <property type="molecule type" value="Genomic_DNA"/>
</dbReference>
<dbReference type="GO" id="GO:0016651">
    <property type="term" value="F:oxidoreductase activity, acting on NAD(P)H"/>
    <property type="evidence" value="ECO:0007669"/>
    <property type="project" value="TreeGrafter"/>
</dbReference>
<dbReference type="InterPro" id="IPR036291">
    <property type="entry name" value="NAD(P)-bd_dom_sf"/>
</dbReference>
<evidence type="ECO:0000259" key="3">
    <source>
        <dbReference type="SMART" id="SM00829"/>
    </source>
</evidence>
<proteinExistence type="predicted"/>
<dbReference type="SUPFAM" id="SSF51735">
    <property type="entry name" value="NAD(P)-binding Rossmann-fold domains"/>
    <property type="match status" value="1"/>
</dbReference>
<dbReference type="Proteomes" id="UP000030762">
    <property type="component" value="Unassembled WGS sequence"/>
</dbReference>
<name>T0PIP7_SAPDV</name>
<dbReference type="RefSeq" id="XP_008621306.1">
    <property type="nucleotide sequence ID" value="XM_008623084.1"/>
</dbReference>
<feature type="domain" description="Enoyl reductase (ER)" evidence="3">
    <location>
        <begin position="24"/>
        <end position="337"/>
    </location>
</feature>
<dbReference type="GO" id="GO:0070402">
    <property type="term" value="F:NADPH binding"/>
    <property type="evidence" value="ECO:0007669"/>
    <property type="project" value="TreeGrafter"/>
</dbReference>
<dbReference type="SUPFAM" id="SSF50129">
    <property type="entry name" value="GroES-like"/>
    <property type="match status" value="1"/>
</dbReference>
<dbReference type="Pfam" id="PF00107">
    <property type="entry name" value="ADH_zinc_N"/>
    <property type="match status" value="1"/>
</dbReference>
<keyword evidence="5" id="KW-1185">Reference proteome</keyword>
<dbReference type="STRING" id="1156394.T0PIP7"/>
<reference evidence="4 5" key="1">
    <citation type="submission" date="2012-04" db="EMBL/GenBank/DDBJ databases">
        <title>The Genome Sequence of Saprolegnia declina VS20.</title>
        <authorList>
            <consortium name="The Broad Institute Genome Sequencing Platform"/>
            <person name="Russ C."/>
            <person name="Nusbaum C."/>
            <person name="Tyler B."/>
            <person name="van West P."/>
            <person name="Dieguez-Uribeondo J."/>
            <person name="de Bruijn I."/>
            <person name="Tripathy S."/>
            <person name="Jiang R."/>
            <person name="Young S.K."/>
            <person name="Zeng Q."/>
            <person name="Gargeya S."/>
            <person name="Fitzgerald M."/>
            <person name="Haas B."/>
            <person name="Abouelleil A."/>
            <person name="Alvarado L."/>
            <person name="Arachchi H.M."/>
            <person name="Berlin A."/>
            <person name="Chapman S.B."/>
            <person name="Goldberg J."/>
            <person name="Griggs A."/>
            <person name="Gujja S."/>
            <person name="Hansen M."/>
            <person name="Howarth C."/>
            <person name="Imamovic A."/>
            <person name="Larimer J."/>
            <person name="McCowen C."/>
            <person name="Montmayeur A."/>
            <person name="Murphy C."/>
            <person name="Neiman D."/>
            <person name="Pearson M."/>
            <person name="Priest M."/>
            <person name="Roberts A."/>
            <person name="Saif S."/>
            <person name="Shea T."/>
            <person name="Sisk P."/>
            <person name="Sykes S."/>
            <person name="Wortman J."/>
            <person name="Nusbaum C."/>
            <person name="Birren B."/>
        </authorList>
    </citation>
    <scope>NUCLEOTIDE SEQUENCE [LARGE SCALE GENOMIC DNA]</scope>
    <source>
        <strain evidence="4 5">VS20</strain>
    </source>
</reference>
<dbReference type="InterPro" id="IPR020843">
    <property type="entry name" value="ER"/>
</dbReference>
<organism evidence="4 5">
    <name type="scientific">Saprolegnia diclina (strain VS20)</name>
    <dbReference type="NCBI Taxonomy" id="1156394"/>
    <lineage>
        <taxon>Eukaryota</taxon>
        <taxon>Sar</taxon>
        <taxon>Stramenopiles</taxon>
        <taxon>Oomycota</taxon>
        <taxon>Saprolegniomycetes</taxon>
        <taxon>Saprolegniales</taxon>
        <taxon>Saprolegniaceae</taxon>
        <taxon>Saprolegnia</taxon>
    </lineage>
</organism>
<dbReference type="OMA" id="AMYSQYR"/>
<keyword evidence="1" id="KW-0521">NADP</keyword>
<evidence type="ECO:0000256" key="1">
    <source>
        <dbReference type="ARBA" id="ARBA00022857"/>
    </source>
</evidence>
<dbReference type="eggNOG" id="KOG0025">
    <property type="taxonomic scope" value="Eukaryota"/>
</dbReference>
<dbReference type="InterPro" id="IPR013149">
    <property type="entry name" value="ADH-like_C"/>
</dbReference>
<evidence type="ECO:0000313" key="4">
    <source>
        <dbReference type="EMBL" id="EQC25254.1"/>
    </source>
</evidence>
<dbReference type="InterPro" id="IPR011032">
    <property type="entry name" value="GroES-like_sf"/>
</dbReference>
<dbReference type="InParanoid" id="T0PIP7"/>
<gene>
    <name evidence="4" type="ORF">SDRG_16861</name>
</gene>
<dbReference type="OrthoDB" id="61978at2759"/>
<dbReference type="Gene3D" id="3.40.50.720">
    <property type="entry name" value="NAD(P)-binding Rossmann-like Domain"/>
    <property type="match status" value="1"/>
</dbReference>
<keyword evidence="2" id="KW-0560">Oxidoreductase</keyword>
<evidence type="ECO:0000256" key="2">
    <source>
        <dbReference type="ARBA" id="ARBA00023002"/>
    </source>
</evidence>
<evidence type="ECO:0000313" key="5">
    <source>
        <dbReference type="Proteomes" id="UP000030762"/>
    </source>
</evidence>
<dbReference type="AlphaFoldDB" id="T0PIP7"/>